<feature type="region of interest" description="Disordered" evidence="1">
    <location>
        <begin position="1"/>
        <end position="20"/>
    </location>
</feature>
<evidence type="ECO:0000313" key="3">
    <source>
        <dbReference type="Proteomes" id="UP000246077"/>
    </source>
</evidence>
<proteinExistence type="predicted"/>
<feature type="region of interest" description="Disordered" evidence="1">
    <location>
        <begin position="131"/>
        <end position="152"/>
    </location>
</feature>
<name>A0A317EAM0_9PROT</name>
<dbReference type="OrthoDB" id="7189469at2"/>
<sequence length="227" mass="23688">MTDEFKRGGEAAKGGADPSMEDILASIRRIIAEDGEARDAQAADAQADILELTEMVADDGSVVSLPSRQAEPEGAPLPAVEPVPEPATVAPLPAAPLPAPVPAPVTPVFEPDPDPLENFIAEAETVPPSLRDAAQKEAVMSSAPPPHDPLISANAASQARNAFAQLAEASRPVPVSVRETAEAGRTVEQLAEDLLRPMLKAWLDAHLPSIVEKAVAAEMARITGRNS</sequence>
<evidence type="ECO:0000313" key="2">
    <source>
        <dbReference type="EMBL" id="PWR23344.1"/>
    </source>
</evidence>
<accession>A0A317EAM0</accession>
<evidence type="ECO:0008006" key="4">
    <source>
        <dbReference type="Google" id="ProtNLM"/>
    </source>
</evidence>
<dbReference type="Pfam" id="PF10691">
    <property type="entry name" value="DUF2497"/>
    <property type="match status" value="1"/>
</dbReference>
<gene>
    <name evidence="2" type="ORF">DKG75_01900</name>
</gene>
<keyword evidence="3" id="KW-1185">Reference proteome</keyword>
<reference evidence="3" key="1">
    <citation type="submission" date="2018-05" db="EMBL/GenBank/DDBJ databases">
        <title>Zavarzinia sp. HR-AS.</title>
        <authorList>
            <person name="Lee Y."/>
            <person name="Jeon C.O."/>
        </authorList>
    </citation>
    <scope>NUCLEOTIDE SEQUENCE [LARGE SCALE GENOMIC DNA]</scope>
    <source>
        <strain evidence="3">DSM 1231</strain>
    </source>
</reference>
<dbReference type="EMBL" id="QGLF01000001">
    <property type="protein sequence ID" value="PWR23344.1"/>
    <property type="molecule type" value="Genomic_DNA"/>
</dbReference>
<feature type="compositionally biased region" description="Basic and acidic residues" evidence="1">
    <location>
        <begin position="1"/>
        <end position="10"/>
    </location>
</feature>
<protein>
    <recommendedName>
        <fullName evidence="4">DUF2497 domain-containing protein</fullName>
    </recommendedName>
</protein>
<dbReference type="InterPro" id="IPR019632">
    <property type="entry name" value="DUF2497"/>
</dbReference>
<dbReference type="RefSeq" id="WP_109919377.1">
    <property type="nucleotide sequence ID" value="NZ_QGLF01000001.1"/>
</dbReference>
<comment type="caution">
    <text evidence="2">The sequence shown here is derived from an EMBL/GenBank/DDBJ whole genome shotgun (WGS) entry which is preliminary data.</text>
</comment>
<dbReference type="AlphaFoldDB" id="A0A317EAM0"/>
<feature type="region of interest" description="Disordered" evidence="1">
    <location>
        <begin position="61"/>
        <end position="84"/>
    </location>
</feature>
<organism evidence="2 3">
    <name type="scientific">Zavarzinia compransoris</name>
    <dbReference type="NCBI Taxonomy" id="1264899"/>
    <lineage>
        <taxon>Bacteria</taxon>
        <taxon>Pseudomonadati</taxon>
        <taxon>Pseudomonadota</taxon>
        <taxon>Alphaproteobacteria</taxon>
        <taxon>Rhodospirillales</taxon>
        <taxon>Zavarziniaceae</taxon>
        <taxon>Zavarzinia</taxon>
    </lineage>
</organism>
<evidence type="ECO:0000256" key="1">
    <source>
        <dbReference type="SAM" id="MobiDB-lite"/>
    </source>
</evidence>
<dbReference type="Proteomes" id="UP000246077">
    <property type="component" value="Unassembled WGS sequence"/>
</dbReference>